<sequence length="94" mass="10008">MPPRRSARRNPPITQIHPPLPPPQYNPAAIQAAVAAAVTTTLAQFNTTGTRGSGTAVHSTQVDPPVHSRECSYKDFTNCKPRAFNDSGGIISLS</sequence>
<protein>
    <submittedName>
        <fullName evidence="2">Uncharacterized protein</fullName>
    </submittedName>
</protein>
<evidence type="ECO:0000313" key="3">
    <source>
        <dbReference type="Proteomes" id="UP001157418"/>
    </source>
</evidence>
<organism evidence="2 3">
    <name type="scientific">Lactuca virosa</name>
    <dbReference type="NCBI Taxonomy" id="75947"/>
    <lineage>
        <taxon>Eukaryota</taxon>
        <taxon>Viridiplantae</taxon>
        <taxon>Streptophyta</taxon>
        <taxon>Embryophyta</taxon>
        <taxon>Tracheophyta</taxon>
        <taxon>Spermatophyta</taxon>
        <taxon>Magnoliopsida</taxon>
        <taxon>eudicotyledons</taxon>
        <taxon>Gunneridae</taxon>
        <taxon>Pentapetalae</taxon>
        <taxon>asterids</taxon>
        <taxon>campanulids</taxon>
        <taxon>Asterales</taxon>
        <taxon>Asteraceae</taxon>
        <taxon>Cichorioideae</taxon>
        <taxon>Cichorieae</taxon>
        <taxon>Lactucinae</taxon>
        <taxon>Lactuca</taxon>
    </lineage>
</organism>
<evidence type="ECO:0000256" key="1">
    <source>
        <dbReference type="SAM" id="MobiDB-lite"/>
    </source>
</evidence>
<reference evidence="2 3" key="1">
    <citation type="submission" date="2022-01" db="EMBL/GenBank/DDBJ databases">
        <authorList>
            <person name="Xiong W."/>
            <person name="Schranz E."/>
        </authorList>
    </citation>
    <scope>NUCLEOTIDE SEQUENCE [LARGE SCALE GENOMIC DNA]</scope>
</reference>
<accession>A0AAU9PMG9</accession>
<keyword evidence="3" id="KW-1185">Reference proteome</keyword>
<proteinExistence type="predicted"/>
<feature type="region of interest" description="Disordered" evidence="1">
    <location>
        <begin position="1"/>
        <end position="25"/>
    </location>
</feature>
<gene>
    <name evidence="2" type="ORF">LVIROSA_LOCUS36631</name>
</gene>
<name>A0AAU9PMG9_9ASTR</name>
<dbReference type="Proteomes" id="UP001157418">
    <property type="component" value="Unassembled WGS sequence"/>
</dbReference>
<dbReference type="AlphaFoldDB" id="A0AAU9PMG9"/>
<evidence type="ECO:0000313" key="2">
    <source>
        <dbReference type="EMBL" id="CAH1451264.1"/>
    </source>
</evidence>
<feature type="region of interest" description="Disordered" evidence="1">
    <location>
        <begin position="47"/>
        <end position="68"/>
    </location>
</feature>
<dbReference type="EMBL" id="CAKMRJ010005745">
    <property type="protein sequence ID" value="CAH1451264.1"/>
    <property type="molecule type" value="Genomic_DNA"/>
</dbReference>
<comment type="caution">
    <text evidence="2">The sequence shown here is derived from an EMBL/GenBank/DDBJ whole genome shotgun (WGS) entry which is preliminary data.</text>
</comment>